<dbReference type="SUPFAM" id="SSF82649">
    <property type="entry name" value="SufE/NifU"/>
    <property type="match status" value="1"/>
</dbReference>
<gene>
    <name evidence="1" type="ORF">V6X64_05735</name>
</gene>
<comment type="caution">
    <text evidence="1">The sequence shown here is derived from an EMBL/GenBank/DDBJ whole genome shotgun (WGS) entry which is preliminary data.</text>
</comment>
<evidence type="ECO:0000313" key="2">
    <source>
        <dbReference type="Proteomes" id="UP001556653"/>
    </source>
</evidence>
<sequence>MDMTLEPWNAEYLGAPGAPTGWAHGVAGRVADGCRVDCWLAMGSAGICQARFEVFAGPDAMQAASWLAGWLVGRSVDAAEMVTGLWLAEQAGMPDEARVEGLCIEDALRSALTAVVAGEGGSEI</sequence>
<name>A0ABV3SAJ6_9GAMM</name>
<dbReference type="RefSeq" id="WP_367966968.1">
    <property type="nucleotide sequence ID" value="NZ_JBAKFI010000001.1"/>
</dbReference>
<evidence type="ECO:0008006" key="3">
    <source>
        <dbReference type="Google" id="ProtNLM"/>
    </source>
</evidence>
<dbReference type="Gene3D" id="3.90.1010.10">
    <property type="match status" value="1"/>
</dbReference>
<reference evidence="1 2" key="1">
    <citation type="submission" date="2024-02" db="EMBL/GenBank/DDBJ databases">
        <title>New especies of Spiribacter isolated from saline water.</title>
        <authorList>
            <person name="Leon M.J."/>
            <person name="De La Haba R."/>
            <person name="Sanchez-Porro C."/>
            <person name="Ventosa A."/>
        </authorList>
    </citation>
    <scope>NUCLEOTIDE SEQUENCE [LARGE SCALE GENOMIC DNA]</scope>
    <source>
        <strain evidence="2">ag22IC4-227</strain>
    </source>
</reference>
<organism evidence="1 2">
    <name type="scientific">Spiribacter onubensis</name>
    <dbReference type="NCBI Taxonomy" id="3122420"/>
    <lineage>
        <taxon>Bacteria</taxon>
        <taxon>Pseudomonadati</taxon>
        <taxon>Pseudomonadota</taxon>
        <taxon>Gammaproteobacteria</taxon>
        <taxon>Chromatiales</taxon>
        <taxon>Ectothiorhodospiraceae</taxon>
        <taxon>Spiribacter</taxon>
    </lineage>
</organism>
<proteinExistence type="predicted"/>
<accession>A0ABV3SAJ6</accession>
<dbReference type="Proteomes" id="UP001556653">
    <property type="component" value="Unassembled WGS sequence"/>
</dbReference>
<protein>
    <recommendedName>
        <fullName evidence="3">NIF system FeS cluster assembly NifU N-terminal domain-containing protein</fullName>
    </recommendedName>
</protein>
<keyword evidence="2" id="KW-1185">Reference proteome</keyword>
<evidence type="ECO:0000313" key="1">
    <source>
        <dbReference type="EMBL" id="MEX0386498.1"/>
    </source>
</evidence>
<dbReference type="EMBL" id="JBAKFJ010000001">
    <property type="protein sequence ID" value="MEX0386498.1"/>
    <property type="molecule type" value="Genomic_DNA"/>
</dbReference>